<dbReference type="InterPro" id="IPR036388">
    <property type="entry name" value="WH-like_DNA-bd_sf"/>
</dbReference>
<dbReference type="AlphaFoldDB" id="A0A934S1G2"/>
<dbReference type="Gene3D" id="2.40.50.140">
    <property type="entry name" value="Nucleic acid-binding proteins"/>
    <property type="match status" value="1"/>
</dbReference>
<name>A0A934S1G2_9BACT</name>
<evidence type="ECO:0000259" key="2">
    <source>
        <dbReference type="Pfam" id="PF13509"/>
    </source>
</evidence>
<evidence type="ECO:0000256" key="1">
    <source>
        <dbReference type="PIRNR" id="PIRNR012524"/>
    </source>
</evidence>
<dbReference type="Gene3D" id="1.10.10.10">
    <property type="entry name" value="Winged helix-like DNA-binding domain superfamily/Winged helix DNA-binding domain"/>
    <property type="match status" value="1"/>
</dbReference>
<gene>
    <name evidence="4" type="ORF">JIN87_18355</name>
</gene>
<dbReference type="PANTHER" id="PTHR37296:SF1">
    <property type="entry name" value="CONSERVED VIRULENCE FACTOR B"/>
    <property type="match status" value="1"/>
</dbReference>
<reference evidence="4" key="1">
    <citation type="submission" date="2021-01" db="EMBL/GenBank/DDBJ databases">
        <title>Modified the classification status of verrucomicrobia.</title>
        <authorList>
            <person name="Feng X."/>
        </authorList>
    </citation>
    <scope>NUCLEOTIDE SEQUENCE</scope>
    <source>
        <strain evidence="4">KCTC 13126</strain>
    </source>
</reference>
<dbReference type="InterPro" id="IPR012340">
    <property type="entry name" value="NA-bd_OB-fold"/>
</dbReference>
<dbReference type="PANTHER" id="PTHR37296">
    <property type="entry name" value="CONSERVED VIRULENCE FACTOR B"/>
    <property type="match status" value="1"/>
</dbReference>
<dbReference type="Proteomes" id="UP000617628">
    <property type="component" value="Unassembled WGS sequence"/>
</dbReference>
<evidence type="ECO:0000259" key="3">
    <source>
        <dbReference type="Pfam" id="PF17783"/>
    </source>
</evidence>
<comment type="caution">
    <text evidence="4">The sequence shown here is derived from an EMBL/GenBank/DDBJ whole genome shotgun (WGS) entry which is preliminary data.</text>
</comment>
<dbReference type="EMBL" id="JAENIL010000036">
    <property type="protein sequence ID" value="MBK1878851.1"/>
    <property type="molecule type" value="Genomic_DNA"/>
</dbReference>
<sequence>MAELGKQNELAIVNESPHGLYLDGGDLGDILLPSAYVPRDLTPNSKISVFVHLDSEDRLVATTERPKAEVDQFAALKVVEVNRRMGAFLDWGLSKDLLLPFRESRGRIEVGDTRVVRIYIDQASGRIVASERHSRFLSDARPRYQPQQEVDLIVASETPLGYKAIVNNTHVGLLYENELSDPLSVGQCFKGYVTKVRADGNIDLRRDRSGYSRVAPLAEQILDKLKANQGRLELDDRSSPDAVRAAFNVSKKAFKQALGSLYKQRAISFSDGGVDLIDPKP</sequence>
<dbReference type="PIRSF" id="PIRSF012524">
    <property type="entry name" value="YitL_S1"/>
    <property type="match status" value="1"/>
</dbReference>
<protein>
    <submittedName>
        <fullName evidence="4">GntR family transcriptional regulator</fullName>
    </submittedName>
</protein>
<accession>A0A934S1G2</accession>
<dbReference type="InterPro" id="IPR039566">
    <property type="entry name" value="CvfB_S1_st"/>
</dbReference>
<organism evidence="4 5">
    <name type="scientific">Pelagicoccus mobilis</name>
    <dbReference type="NCBI Taxonomy" id="415221"/>
    <lineage>
        <taxon>Bacteria</taxon>
        <taxon>Pseudomonadati</taxon>
        <taxon>Verrucomicrobiota</taxon>
        <taxon>Opitutia</taxon>
        <taxon>Puniceicoccales</taxon>
        <taxon>Pelagicoccaceae</taxon>
        <taxon>Pelagicoccus</taxon>
    </lineage>
</organism>
<dbReference type="RefSeq" id="WP_200357064.1">
    <property type="nucleotide sequence ID" value="NZ_JAENIL010000036.1"/>
</dbReference>
<feature type="domain" description="Conserved virulence factor B-like winged helix" evidence="3">
    <location>
        <begin position="219"/>
        <end position="276"/>
    </location>
</feature>
<dbReference type="Pfam" id="PF17783">
    <property type="entry name" value="WHD_CvfB"/>
    <property type="match status" value="1"/>
</dbReference>
<evidence type="ECO:0000313" key="4">
    <source>
        <dbReference type="EMBL" id="MBK1878851.1"/>
    </source>
</evidence>
<comment type="similarity">
    <text evidence="1">Belongs to the CvfB family.</text>
</comment>
<dbReference type="Pfam" id="PF13509">
    <property type="entry name" value="S1_2"/>
    <property type="match status" value="1"/>
</dbReference>
<proteinExistence type="inferred from homology"/>
<evidence type="ECO:0000313" key="5">
    <source>
        <dbReference type="Proteomes" id="UP000617628"/>
    </source>
</evidence>
<keyword evidence="5" id="KW-1185">Reference proteome</keyword>
<feature type="domain" description="Conserved virulence factor B first S1" evidence="2">
    <location>
        <begin position="4"/>
        <end position="63"/>
    </location>
</feature>
<dbReference type="InterPro" id="IPR040764">
    <property type="entry name" value="CvfB_WH"/>
</dbReference>
<dbReference type="InterPro" id="IPR014464">
    <property type="entry name" value="CvfB_fam"/>
</dbReference>